<dbReference type="AlphaFoldDB" id="A0A146K0M7"/>
<feature type="region of interest" description="Disordered" evidence="1">
    <location>
        <begin position="99"/>
        <end position="123"/>
    </location>
</feature>
<feature type="region of interest" description="Disordered" evidence="1">
    <location>
        <begin position="264"/>
        <end position="299"/>
    </location>
</feature>
<dbReference type="EMBL" id="GDID01007467">
    <property type="protein sequence ID" value="JAP89139.1"/>
    <property type="molecule type" value="Transcribed_RNA"/>
</dbReference>
<organism evidence="2">
    <name type="scientific">Trepomonas sp. PC1</name>
    <dbReference type="NCBI Taxonomy" id="1076344"/>
    <lineage>
        <taxon>Eukaryota</taxon>
        <taxon>Metamonada</taxon>
        <taxon>Diplomonadida</taxon>
        <taxon>Hexamitidae</taxon>
        <taxon>Hexamitinae</taxon>
        <taxon>Trepomonas</taxon>
    </lineage>
</organism>
<sequence>MDFTPIIMTEDRQKIIDKFNSNDKKFTDLHDYRLGVTLFETKDLAQRAIAQETLGSVKGDSSNNFHNCCYRQTNSLKCDQEKVVEQECMQEKLDAATQQIQSLPRPTSRRHSSVTKKVQKKRKEKGTIKSFTCTRRYSVATVQYKTIYNYPSKYINKFYFIRYEGENGEIMEEELGDKFHLSDKFKECDTYYRINVLGKHEEGYCVTRGEDFQIDPFVDKKYAVTLTFGKSRTKFQQVDEDLWEQILKMLQERADKVLQDENEDQTNLLRKAVENNPHNSHGNSKRHPGPNEPHKTQRK</sequence>
<accession>A0A146K0M7</accession>
<name>A0A146K0M7_9EUKA</name>
<evidence type="ECO:0000313" key="2">
    <source>
        <dbReference type="EMBL" id="JAP89139.1"/>
    </source>
</evidence>
<evidence type="ECO:0000256" key="1">
    <source>
        <dbReference type="SAM" id="MobiDB-lite"/>
    </source>
</evidence>
<protein>
    <submittedName>
        <fullName evidence="2">Uncharacterized protein</fullName>
    </submittedName>
</protein>
<feature type="compositionally biased region" description="Basic residues" evidence="1">
    <location>
        <begin position="107"/>
        <end position="123"/>
    </location>
</feature>
<reference evidence="2" key="1">
    <citation type="submission" date="2015-07" db="EMBL/GenBank/DDBJ databases">
        <title>Adaptation to a free-living lifestyle via gene acquisitions in the diplomonad Trepomonas sp. PC1.</title>
        <authorList>
            <person name="Xu F."/>
            <person name="Jerlstrom-Hultqvist J."/>
            <person name="Kolisko M."/>
            <person name="Simpson A.G.B."/>
            <person name="Roger A.J."/>
            <person name="Svard S.G."/>
            <person name="Andersson J.O."/>
        </authorList>
    </citation>
    <scope>NUCLEOTIDE SEQUENCE</scope>
    <source>
        <strain evidence="2">PC1</strain>
    </source>
</reference>
<proteinExistence type="predicted"/>
<gene>
    <name evidence="2" type="ORF">TPC1_31366</name>
</gene>